<evidence type="ECO:0000313" key="2">
    <source>
        <dbReference type="Proteomes" id="UP001549167"/>
    </source>
</evidence>
<gene>
    <name evidence="1" type="ORF">ABID56_002415</name>
</gene>
<dbReference type="Pfam" id="PF11079">
    <property type="entry name" value="YqhG"/>
    <property type="match status" value="1"/>
</dbReference>
<sequence length="268" mass="31305">MKQADIQPFVSQFFNQHGAHITHEEDGFMTVQLTETLDKQLMNRPFYWQYVDTMGFEGEPMTVAFSFSDKHQDGQSELIHLGSPRLHQLFQIVQREGAFTTLFEHAESESDTKALDPWFVMNGFIQYQGAWIAEEQISIGILLTNGTMRFAWMDEMQDHHFKTIIPPYHYKIPTIISIESALQKMTSQLNDRITNQSQSFINQSITLYNREMNLLQTLSSEDTQSDQTFIKQSEQHIYDRLYPNISLQWINGGMFYTTQQTTKQLIHV</sequence>
<organism evidence="1 2">
    <name type="scientific">Alkalibacillus flavidus</name>
    <dbReference type="NCBI Taxonomy" id="546021"/>
    <lineage>
        <taxon>Bacteria</taxon>
        <taxon>Bacillati</taxon>
        <taxon>Bacillota</taxon>
        <taxon>Bacilli</taxon>
        <taxon>Bacillales</taxon>
        <taxon>Bacillaceae</taxon>
        <taxon>Alkalibacillus</taxon>
    </lineage>
</organism>
<proteinExistence type="predicted"/>
<dbReference type="InterPro" id="IPR024562">
    <property type="entry name" value="YqhG"/>
</dbReference>
<accession>A0ABV2KXH1</accession>
<evidence type="ECO:0000313" key="1">
    <source>
        <dbReference type="EMBL" id="MET3684289.1"/>
    </source>
</evidence>
<dbReference type="Proteomes" id="UP001549167">
    <property type="component" value="Unassembled WGS sequence"/>
</dbReference>
<protein>
    <recommendedName>
        <fullName evidence="3">YqhG</fullName>
    </recommendedName>
</protein>
<keyword evidence="2" id="KW-1185">Reference proteome</keyword>
<dbReference type="EMBL" id="JBEPMX010000015">
    <property type="protein sequence ID" value="MET3684289.1"/>
    <property type="molecule type" value="Genomic_DNA"/>
</dbReference>
<dbReference type="RefSeq" id="WP_354221501.1">
    <property type="nucleotide sequence ID" value="NZ_JBEPMX010000015.1"/>
</dbReference>
<reference evidence="1 2" key="1">
    <citation type="submission" date="2024-06" db="EMBL/GenBank/DDBJ databases">
        <title>Genomic Encyclopedia of Type Strains, Phase IV (KMG-IV): sequencing the most valuable type-strain genomes for metagenomic binning, comparative biology and taxonomic classification.</title>
        <authorList>
            <person name="Goeker M."/>
        </authorList>
    </citation>
    <scope>NUCLEOTIDE SEQUENCE [LARGE SCALE GENOMIC DNA]</scope>
    <source>
        <strain evidence="1 2">DSM 23520</strain>
    </source>
</reference>
<comment type="caution">
    <text evidence="1">The sequence shown here is derived from an EMBL/GenBank/DDBJ whole genome shotgun (WGS) entry which is preliminary data.</text>
</comment>
<evidence type="ECO:0008006" key="3">
    <source>
        <dbReference type="Google" id="ProtNLM"/>
    </source>
</evidence>
<name>A0ABV2KXH1_9BACI</name>